<dbReference type="EMBL" id="GBEZ01005795">
    <property type="protein sequence ID" value="JAC79553.1"/>
    <property type="molecule type" value="Transcribed_RNA"/>
</dbReference>
<feature type="region of interest" description="Disordered" evidence="1">
    <location>
        <begin position="311"/>
        <end position="335"/>
    </location>
</feature>
<evidence type="ECO:0000313" key="2">
    <source>
        <dbReference type="EMBL" id="JAC79553.1"/>
    </source>
</evidence>
<dbReference type="PANTHER" id="PTHR39444">
    <property type="entry name" value="SITE-SPECIFIC DNA-METHYLTRANSFERASE (ADENINE-SPECIFIC)"/>
    <property type="match status" value="1"/>
</dbReference>
<dbReference type="GO" id="GO:0003676">
    <property type="term" value="F:nucleic acid binding"/>
    <property type="evidence" value="ECO:0007669"/>
    <property type="project" value="InterPro"/>
</dbReference>
<feature type="compositionally biased region" description="Basic and acidic residues" evidence="1">
    <location>
        <begin position="75"/>
        <end position="93"/>
    </location>
</feature>
<gene>
    <name evidence="2" type="ORF">TSPGSL018_12449</name>
</gene>
<evidence type="ECO:0000256" key="1">
    <source>
        <dbReference type="SAM" id="MobiDB-lite"/>
    </source>
</evidence>
<protein>
    <submittedName>
        <fullName evidence="2">Uncharacterized protein</fullName>
    </submittedName>
</protein>
<accession>A0A061S5M7</accession>
<feature type="compositionally biased region" description="Basic and acidic residues" evidence="1">
    <location>
        <begin position="1"/>
        <end position="12"/>
    </location>
</feature>
<name>A0A061S5M7_9CHLO</name>
<proteinExistence type="predicted"/>
<dbReference type="PANTHER" id="PTHR39444:SF3">
    <property type="entry name" value="SITE-SPECIFIC DNA-METHYLTRANSFERASE (ADENINE-SPECIFIC)"/>
    <property type="match status" value="1"/>
</dbReference>
<dbReference type="AlphaFoldDB" id="A0A061S5M7"/>
<organism evidence="2">
    <name type="scientific">Tetraselmis sp. GSL018</name>
    <dbReference type="NCBI Taxonomy" id="582737"/>
    <lineage>
        <taxon>Eukaryota</taxon>
        <taxon>Viridiplantae</taxon>
        <taxon>Chlorophyta</taxon>
        <taxon>core chlorophytes</taxon>
        <taxon>Chlorodendrophyceae</taxon>
        <taxon>Chlorodendrales</taxon>
        <taxon>Chlorodendraceae</taxon>
        <taxon>Tetraselmis</taxon>
    </lineage>
</organism>
<feature type="region of interest" description="Disordered" evidence="1">
    <location>
        <begin position="74"/>
        <end position="93"/>
    </location>
</feature>
<feature type="compositionally biased region" description="Basic residues" evidence="1">
    <location>
        <begin position="319"/>
        <end position="335"/>
    </location>
</feature>
<sequence length="335" mass="37730">MPKRRVVEEATKLEASPRPALVDRSLTGRGQRFKKRKQNLMEEAGSRSTEAAGGKAPNLSSKAKKRLKAQAHLHAKGEALRPAELSERAFSTDDTDHCETPFDAYRDIEPLLFRLVQVLGKAKSELRLYDPYYCEGSMRKHLASLGFPSVYNRNEDFYRAARVGAIPEHDVLVTNPPYSGDHMQRILSFCAANPRGERPFFLLMPNFVMRKSYYRDVFSSADSAPPMYLVPNTPYKFWSPGRQKFCSRFVANTRGGIGPQVPFQTIWYIGGLSRASAEALAKWWHKKYGDSAKCVLASTEEDLPTAAAPVRVHAEKRPNPRRRKALAKKLKLSAA</sequence>
<dbReference type="PROSITE" id="PS00092">
    <property type="entry name" value="N6_MTASE"/>
    <property type="match status" value="1"/>
</dbReference>
<dbReference type="GO" id="GO:0032259">
    <property type="term" value="P:methylation"/>
    <property type="evidence" value="ECO:0007669"/>
    <property type="project" value="InterPro"/>
</dbReference>
<reference evidence="2" key="1">
    <citation type="submission" date="2014-05" db="EMBL/GenBank/DDBJ databases">
        <title>The transcriptome of the halophilic microalga Tetraselmis sp. GSL018 isolated from the Great Salt Lake, Utah.</title>
        <authorList>
            <person name="Jinkerson R.E."/>
            <person name="D'Adamo S."/>
            <person name="Posewitz M.C."/>
        </authorList>
    </citation>
    <scope>NUCLEOTIDE SEQUENCE</scope>
    <source>
        <strain evidence="2">GSL018</strain>
    </source>
</reference>
<feature type="region of interest" description="Disordered" evidence="1">
    <location>
        <begin position="1"/>
        <end position="67"/>
    </location>
</feature>
<dbReference type="InterPro" id="IPR002052">
    <property type="entry name" value="DNA_methylase_N6_adenine_CS"/>
</dbReference>
<dbReference type="GO" id="GO:0008168">
    <property type="term" value="F:methyltransferase activity"/>
    <property type="evidence" value="ECO:0007669"/>
    <property type="project" value="InterPro"/>
</dbReference>